<dbReference type="InterPro" id="IPR033334">
    <property type="entry name" value="LNG1/2"/>
</dbReference>
<proteinExistence type="predicted"/>
<feature type="compositionally biased region" description="Polar residues" evidence="1">
    <location>
        <begin position="19"/>
        <end position="31"/>
    </location>
</feature>
<feature type="region of interest" description="Disordered" evidence="1">
    <location>
        <begin position="77"/>
        <end position="273"/>
    </location>
</feature>
<dbReference type="AlphaFoldDB" id="A0AAW2LI82"/>
<accession>A0AAW2LI82</accession>
<evidence type="ECO:0000256" key="1">
    <source>
        <dbReference type="SAM" id="MobiDB-lite"/>
    </source>
</evidence>
<gene>
    <name evidence="2" type="ORF">Sangu_2037100</name>
</gene>
<dbReference type="PANTHER" id="PTHR31680">
    <property type="entry name" value="LONGIFOLIA PROTEIN"/>
    <property type="match status" value="1"/>
</dbReference>
<sequence>MKPMSRFPIEPAPWKQVDGTRSSQKPASRTSRAPAKVPTTFPSVYSEIEKRLKDLEFTQSGKDLRALKQILEAMQSKGFLETQKGQGSSITGRKDHDQKLLSSKHEERSGNNRMLQTDRVIASTKRTTGSSRHHESPIVIMKPAKLVEKSGIPAASGFSSRTAKDLSSRSSQRDNAVNSVNVKNGTTPKSTQVSARSQQDGTAGLGKSSGSISPRLQQKKLEMERRSRPPTPPDSSKSRRQSNKQQGDSSSPGGRRRPKHPSFQKSDDQLSEVNVESRNLNYHENENSVQSNESVIRSSVNTVVVSSERSPGINSCQSPPMKASDMYGLVEKKSTLTLRDEESAEFGFISPSTPVLSLY</sequence>
<evidence type="ECO:0000313" key="2">
    <source>
        <dbReference type="EMBL" id="KAL0318809.1"/>
    </source>
</evidence>
<reference evidence="2" key="2">
    <citation type="journal article" date="2024" name="Plant">
        <title>Genomic evolution and insights into agronomic trait innovations of Sesamum species.</title>
        <authorList>
            <person name="Miao H."/>
            <person name="Wang L."/>
            <person name="Qu L."/>
            <person name="Liu H."/>
            <person name="Sun Y."/>
            <person name="Le M."/>
            <person name="Wang Q."/>
            <person name="Wei S."/>
            <person name="Zheng Y."/>
            <person name="Lin W."/>
            <person name="Duan Y."/>
            <person name="Cao H."/>
            <person name="Xiong S."/>
            <person name="Wang X."/>
            <person name="Wei L."/>
            <person name="Li C."/>
            <person name="Ma Q."/>
            <person name="Ju M."/>
            <person name="Zhao R."/>
            <person name="Li G."/>
            <person name="Mu C."/>
            <person name="Tian Q."/>
            <person name="Mei H."/>
            <person name="Zhang T."/>
            <person name="Gao T."/>
            <person name="Zhang H."/>
        </authorList>
    </citation>
    <scope>NUCLEOTIDE SEQUENCE</scope>
    <source>
        <strain evidence="2">G01</strain>
    </source>
</reference>
<organism evidence="2">
    <name type="scientific">Sesamum angustifolium</name>
    <dbReference type="NCBI Taxonomy" id="2727405"/>
    <lineage>
        <taxon>Eukaryota</taxon>
        <taxon>Viridiplantae</taxon>
        <taxon>Streptophyta</taxon>
        <taxon>Embryophyta</taxon>
        <taxon>Tracheophyta</taxon>
        <taxon>Spermatophyta</taxon>
        <taxon>Magnoliopsida</taxon>
        <taxon>eudicotyledons</taxon>
        <taxon>Gunneridae</taxon>
        <taxon>Pentapetalae</taxon>
        <taxon>asterids</taxon>
        <taxon>lamiids</taxon>
        <taxon>Lamiales</taxon>
        <taxon>Pedaliaceae</taxon>
        <taxon>Sesamum</taxon>
    </lineage>
</organism>
<dbReference type="GO" id="GO:0051513">
    <property type="term" value="P:regulation of monopolar cell growth"/>
    <property type="evidence" value="ECO:0007669"/>
    <property type="project" value="InterPro"/>
</dbReference>
<reference evidence="2" key="1">
    <citation type="submission" date="2020-06" db="EMBL/GenBank/DDBJ databases">
        <authorList>
            <person name="Li T."/>
            <person name="Hu X."/>
            <person name="Zhang T."/>
            <person name="Song X."/>
            <person name="Zhang H."/>
            <person name="Dai N."/>
            <person name="Sheng W."/>
            <person name="Hou X."/>
            <person name="Wei L."/>
        </authorList>
    </citation>
    <scope>NUCLEOTIDE SEQUENCE</scope>
    <source>
        <strain evidence="2">G01</strain>
        <tissue evidence="2">Leaf</tissue>
    </source>
</reference>
<feature type="compositionally biased region" description="Basic and acidic residues" evidence="1">
    <location>
        <begin position="92"/>
        <end position="110"/>
    </location>
</feature>
<comment type="caution">
    <text evidence="2">The sequence shown here is derived from an EMBL/GenBank/DDBJ whole genome shotgun (WGS) entry which is preliminary data.</text>
</comment>
<feature type="compositionally biased region" description="Polar residues" evidence="1">
    <location>
        <begin position="168"/>
        <end position="201"/>
    </location>
</feature>
<dbReference type="PANTHER" id="PTHR31680:SF4">
    <property type="entry name" value="LONGIFOLIA PROTEIN"/>
    <property type="match status" value="1"/>
</dbReference>
<protein>
    <submittedName>
        <fullName evidence="2">Protein LONGIFOLIA 2</fullName>
    </submittedName>
</protein>
<name>A0AAW2LI82_9LAMI</name>
<dbReference type="EMBL" id="JACGWK010000013">
    <property type="protein sequence ID" value="KAL0318809.1"/>
    <property type="molecule type" value="Genomic_DNA"/>
</dbReference>
<feature type="region of interest" description="Disordered" evidence="1">
    <location>
        <begin position="1"/>
        <end position="42"/>
    </location>
</feature>